<dbReference type="InterPro" id="IPR013325">
    <property type="entry name" value="RNA_pol_sigma_r2"/>
</dbReference>
<dbReference type="InterPro" id="IPR039425">
    <property type="entry name" value="RNA_pol_sigma-70-like"/>
</dbReference>
<feature type="domain" description="RNA polymerase sigma-70 region 2" evidence="6">
    <location>
        <begin position="39"/>
        <end position="105"/>
    </location>
</feature>
<dbReference type="AlphaFoldDB" id="A0A078MT81"/>
<sequence>MTVARRPEHPGTPAAFTAVEEAAVVALAQAGDAAAFEFLVLAYRGRIHRLALRMLGDAGEAEDVVQETLAAGWRALPLLETPGAFGGWLYRTAANKSRDVLRRRSSHPVEAVDAADLGIALIGPGQPETDPHRTAETAAELLDLAVALRALPEDLRSCWLLRELHEQSYREIGSALHISPHAVRGRLARAREKLAEAMVAWR</sequence>
<dbReference type="InterPro" id="IPR013324">
    <property type="entry name" value="RNA_pol_sigma_r3/r4-like"/>
</dbReference>
<dbReference type="SUPFAM" id="SSF88659">
    <property type="entry name" value="Sigma3 and sigma4 domains of RNA polymerase sigma factors"/>
    <property type="match status" value="1"/>
</dbReference>
<evidence type="ECO:0000259" key="7">
    <source>
        <dbReference type="Pfam" id="PF08281"/>
    </source>
</evidence>
<dbReference type="GO" id="GO:0003677">
    <property type="term" value="F:DNA binding"/>
    <property type="evidence" value="ECO:0007669"/>
    <property type="project" value="UniProtKB-KW"/>
</dbReference>
<evidence type="ECO:0000256" key="2">
    <source>
        <dbReference type="ARBA" id="ARBA00023015"/>
    </source>
</evidence>
<evidence type="ECO:0000256" key="4">
    <source>
        <dbReference type="ARBA" id="ARBA00023125"/>
    </source>
</evidence>
<accession>A0A078MT81</accession>
<dbReference type="EMBL" id="LN483072">
    <property type="protein sequence ID" value="CEA09484.1"/>
    <property type="molecule type" value="Genomic_DNA"/>
</dbReference>
<keyword evidence="3" id="KW-0731">Sigma factor</keyword>
<name>A0A078MT81_9MICC</name>
<comment type="similarity">
    <text evidence="1">Belongs to the sigma-70 factor family. ECF subfamily.</text>
</comment>
<reference evidence="8" key="1">
    <citation type="submission" date="2014-07" db="EMBL/GenBank/DDBJ databases">
        <authorList>
            <person name="Urmite Genomes Urmite Genomes"/>
        </authorList>
    </citation>
    <scope>NUCLEOTIDE SEQUENCE</scope>
    <source>
        <strain evidence="8">11W110_air</strain>
    </source>
</reference>
<evidence type="ECO:0000256" key="5">
    <source>
        <dbReference type="ARBA" id="ARBA00023163"/>
    </source>
</evidence>
<keyword evidence="4" id="KW-0238">DNA-binding</keyword>
<proteinExistence type="inferred from homology"/>
<dbReference type="InterPro" id="IPR013249">
    <property type="entry name" value="RNA_pol_sigma70_r4_t2"/>
</dbReference>
<dbReference type="Pfam" id="PF08281">
    <property type="entry name" value="Sigma70_r4_2"/>
    <property type="match status" value="1"/>
</dbReference>
<dbReference type="InterPro" id="IPR036388">
    <property type="entry name" value="WH-like_DNA-bd_sf"/>
</dbReference>
<dbReference type="CDD" id="cd06171">
    <property type="entry name" value="Sigma70_r4"/>
    <property type="match status" value="1"/>
</dbReference>
<dbReference type="NCBIfam" id="TIGR02937">
    <property type="entry name" value="sigma70-ECF"/>
    <property type="match status" value="1"/>
</dbReference>
<evidence type="ECO:0000256" key="3">
    <source>
        <dbReference type="ARBA" id="ARBA00023082"/>
    </source>
</evidence>
<keyword evidence="2" id="KW-0805">Transcription regulation</keyword>
<dbReference type="PATRIC" id="fig|1461584.3.peg.2829"/>
<dbReference type="GO" id="GO:0006352">
    <property type="term" value="P:DNA-templated transcription initiation"/>
    <property type="evidence" value="ECO:0007669"/>
    <property type="project" value="InterPro"/>
</dbReference>
<evidence type="ECO:0000313" key="8">
    <source>
        <dbReference type="EMBL" id="CEA09484.1"/>
    </source>
</evidence>
<feature type="domain" description="RNA polymerase sigma factor 70 region 4 type 2" evidence="7">
    <location>
        <begin position="143"/>
        <end position="194"/>
    </location>
</feature>
<dbReference type="InterPro" id="IPR014284">
    <property type="entry name" value="RNA_pol_sigma-70_dom"/>
</dbReference>
<gene>
    <name evidence="8" type="primary">rpoE_2</name>
    <name evidence="8" type="ORF">BN1051_02854</name>
</gene>
<dbReference type="SUPFAM" id="SSF88946">
    <property type="entry name" value="Sigma2 domain of RNA polymerase sigma factors"/>
    <property type="match status" value="1"/>
</dbReference>
<evidence type="ECO:0000256" key="1">
    <source>
        <dbReference type="ARBA" id="ARBA00010641"/>
    </source>
</evidence>
<dbReference type="PANTHER" id="PTHR43133:SF8">
    <property type="entry name" value="RNA POLYMERASE SIGMA FACTOR HI_1459-RELATED"/>
    <property type="match status" value="1"/>
</dbReference>
<dbReference type="GO" id="GO:0016987">
    <property type="term" value="F:sigma factor activity"/>
    <property type="evidence" value="ECO:0007669"/>
    <property type="project" value="UniProtKB-KW"/>
</dbReference>
<dbReference type="PANTHER" id="PTHR43133">
    <property type="entry name" value="RNA POLYMERASE ECF-TYPE SIGMA FACTO"/>
    <property type="match status" value="1"/>
</dbReference>
<keyword evidence="5" id="KW-0804">Transcription</keyword>
<dbReference type="Gene3D" id="1.10.10.10">
    <property type="entry name" value="Winged helix-like DNA-binding domain superfamily/Winged helix DNA-binding domain"/>
    <property type="match status" value="1"/>
</dbReference>
<evidence type="ECO:0000259" key="6">
    <source>
        <dbReference type="Pfam" id="PF04542"/>
    </source>
</evidence>
<dbReference type="Pfam" id="PF04542">
    <property type="entry name" value="Sigma70_r2"/>
    <property type="match status" value="1"/>
</dbReference>
<dbReference type="Gene3D" id="1.10.1740.10">
    <property type="match status" value="1"/>
</dbReference>
<protein>
    <submittedName>
        <fullName evidence="8">ECF RNA polymerase sigma-E factor</fullName>
    </submittedName>
</protein>
<dbReference type="InterPro" id="IPR007627">
    <property type="entry name" value="RNA_pol_sigma70_r2"/>
</dbReference>
<organism evidence="8">
    <name type="scientific">Arthrobacter saudimassiliensis</name>
    <dbReference type="NCBI Taxonomy" id="1461584"/>
    <lineage>
        <taxon>Bacteria</taxon>
        <taxon>Bacillati</taxon>
        <taxon>Actinomycetota</taxon>
        <taxon>Actinomycetes</taxon>
        <taxon>Micrococcales</taxon>
        <taxon>Micrococcaceae</taxon>
        <taxon>Arthrobacter</taxon>
    </lineage>
</organism>